<gene>
    <name evidence="2" type="ORF">J2753_000920</name>
</gene>
<evidence type="ECO:0000313" key="3">
    <source>
        <dbReference type="Proteomes" id="UP000823736"/>
    </source>
</evidence>
<dbReference type="Proteomes" id="UP000823736">
    <property type="component" value="Unassembled WGS sequence"/>
</dbReference>
<accession>A0A8T4GTT3</accession>
<dbReference type="OrthoDB" id="165617at2157"/>
<proteinExistence type="predicted"/>
<dbReference type="EMBL" id="JAGGLC010000001">
    <property type="protein sequence ID" value="MBP1986447.1"/>
    <property type="molecule type" value="Genomic_DNA"/>
</dbReference>
<feature type="region of interest" description="Disordered" evidence="1">
    <location>
        <begin position="25"/>
        <end position="51"/>
    </location>
</feature>
<organism evidence="2 3">
    <name type="scientific">Halolamina salifodinae</name>
    <dbReference type="NCBI Taxonomy" id="1202767"/>
    <lineage>
        <taxon>Archaea</taxon>
        <taxon>Methanobacteriati</taxon>
        <taxon>Methanobacteriota</taxon>
        <taxon>Stenosarchaea group</taxon>
        <taxon>Halobacteria</taxon>
        <taxon>Halobacteriales</taxon>
        <taxon>Haloferacaceae</taxon>
    </lineage>
</organism>
<keyword evidence="3" id="KW-1185">Reference proteome</keyword>
<evidence type="ECO:0000256" key="1">
    <source>
        <dbReference type="SAM" id="MobiDB-lite"/>
    </source>
</evidence>
<name>A0A8T4GTT3_9EURY</name>
<comment type="caution">
    <text evidence="2">The sequence shown here is derived from an EMBL/GenBank/DDBJ whole genome shotgun (WGS) entry which is preliminary data.</text>
</comment>
<sequence>MVRIRKRPAKAVRYRGREAKLLEDSRRCGSRGYSRHRHRRQQVRPGAPPAVHRRARRSCFLVDQDRTIRYKWLADHWLDPTRDTPPVGEIHEAIVEELGGEETPAF</sequence>
<evidence type="ECO:0000313" key="2">
    <source>
        <dbReference type="EMBL" id="MBP1986447.1"/>
    </source>
</evidence>
<reference evidence="2" key="1">
    <citation type="submission" date="2021-03" db="EMBL/GenBank/DDBJ databases">
        <title>Genomic Encyclopedia of Type Strains, Phase IV (KMG-IV): sequencing the most valuable type-strain genomes for metagenomic binning, comparative biology and taxonomic classification.</title>
        <authorList>
            <person name="Goeker M."/>
        </authorList>
    </citation>
    <scope>NUCLEOTIDE SEQUENCE</scope>
    <source>
        <strain evidence="2">DSM 26232</strain>
    </source>
</reference>
<dbReference type="AlphaFoldDB" id="A0A8T4GTT3"/>
<dbReference type="RefSeq" id="WP_209490731.1">
    <property type="nucleotide sequence ID" value="NZ_JAGGLC010000001.1"/>
</dbReference>
<feature type="compositionally biased region" description="Basic residues" evidence="1">
    <location>
        <begin position="33"/>
        <end position="42"/>
    </location>
</feature>
<protein>
    <submittedName>
        <fullName evidence="2">Uncharacterized protein</fullName>
    </submittedName>
</protein>